<reference evidence="1 2" key="1">
    <citation type="submission" date="2015-12" db="EMBL/GenBank/DDBJ databases">
        <title>Draft genome sequence of Moniliophthora roreri, the causal agent of frosty pod rot of cacao.</title>
        <authorList>
            <person name="Aime M.C."/>
            <person name="Diaz-Valderrama J.R."/>
            <person name="Kijpornyongpan T."/>
            <person name="Phillips-Mora W."/>
        </authorList>
    </citation>
    <scope>NUCLEOTIDE SEQUENCE [LARGE SCALE GENOMIC DNA]</scope>
    <source>
        <strain evidence="1 2">MCA 2952</strain>
    </source>
</reference>
<dbReference type="SUPFAM" id="SSF56112">
    <property type="entry name" value="Protein kinase-like (PK-like)"/>
    <property type="match status" value="1"/>
</dbReference>
<proteinExistence type="predicted"/>
<dbReference type="InterPro" id="IPR011009">
    <property type="entry name" value="Kinase-like_dom_sf"/>
</dbReference>
<dbReference type="EMBL" id="LATX01000371">
    <property type="protein sequence ID" value="KTB46399.1"/>
    <property type="molecule type" value="Genomic_DNA"/>
</dbReference>
<evidence type="ECO:0008006" key="3">
    <source>
        <dbReference type="Google" id="ProtNLM"/>
    </source>
</evidence>
<gene>
    <name evidence="1" type="ORF">WG66_1022</name>
</gene>
<dbReference type="Proteomes" id="UP000054988">
    <property type="component" value="Unassembled WGS sequence"/>
</dbReference>
<organism evidence="1 2">
    <name type="scientific">Moniliophthora roreri</name>
    <name type="common">Frosty pod rot fungus</name>
    <name type="synonym">Monilia roreri</name>
    <dbReference type="NCBI Taxonomy" id="221103"/>
    <lineage>
        <taxon>Eukaryota</taxon>
        <taxon>Fungi</taxon>
        <taxon>Dikarya</taxon>
        <taxon>Basidiomycota</taxon>
        <taxon>Agaricomycotina</taxon>
        <taxon>Agaricomycetes</taxon>
        <taxon>Agaricomycetidae</taxon>
        <taxon>Agaricales</taxon>
        <taxon>Marasmiineae</taxon>
        <taxon>Marasmiaceae</taxon>
        <taxon>Moniliophthora</taxon>
    </lineage>
</organism>
<accession>A0A0W0GCU1</accession>
<name>A0A0W0GCU1_MONRR</name>
<evidence type="ECO:0000313" key="2">
    <source>
        <dbReference type="Proteomes" id="UP000054988"/>
    </source>
</evidence>
<comment type="caution">
    <text evidence="1">The sequence shown here is derived from an EMBL/GenBank/DDBJ whole genome shotgun (WGS) entry which is preliminary data.</text>
</comment>
<evidence type="ECO:0000313" key="1">
    <source>
        <dbReference type="EMBL" id="KTB46399.1"/>
    </source>
</evidence>
<sequence length="242" mass="28246">MNASGMYKYTDFHPIQVNKSLDLRKDIYPAHTRTQRWPRYYIIDFGSVKAYDPREGFPEASFDDAVAHVLPEFRNRENRTTYNPFPADIYCLGRFIERDLLRTAGLAFLRRLTIAMMTEEPSQRPTIDEVRQQFVKSVQSLTPLHLRSPLKGAGLLKHLKKQLSYALKRLPPFPKPQFGNTLEPFDEEIRAFFTMTRADFAEKARHDEKSILGVWKATVKDDGLVPEKHSFDPHHTVFYTHF</sequence>
<dbReference type="AlphaFoldDB" id="A0A0W0GCU1"/>
<protein>
    <recommendedName>
        <fullName evidence="3">Protein kinase domain-containing protein</fullName>
    </recommendedName>
</protein>